<dbReference type="GO" id="GO:0009001">
    <property type="term" value="F:serine O-acetyltransferase activity"/>
    <property type="evidence" value="ECO:0007669"/>
    <property type="project" value="InterPro"/>
</dbReference>
<organism evidence="6 7">
    <name type="scientific">Kosakonia cowanii JCM 10956 = DSM 18146</name>
    <dbReference type="NCBI Taxonomy" id="1300165"/>
    <lineage>
        <taxon>Bacteria</taxon>
        <taxon>Pseudomonadati</taxon>
        <taxon>Pseudomonadota</taxon>
        <taxon>Gammaproteobacteria</taxon>
        <taxon>Enterobacterales</taxon>
        <taxon>Enterobacteriaceae</taxon>
        <taxon>Kosakonia</taxon>
    </lineage>
</organism>
<keyword evidence="2 6" id="KW-0808">Transferase</keyword>
<dbReference type="Proteomes" id="UP000187148">
    <property type="component" value="Chromosome"/>
</dbReference>
<dbReference type="GO" id="GO:0006535">
    <property type="term" value="P:cysteine biosynthetic process from serine"/>
    <property type="evidence" value="ECO:0007669"/>
    <property type="project" value="InterPro"/>
</dbReference>
<dbReference type="PIRSF" id="PIRSF000441">
    <property type="entry name" value="CysE"/>
    <property type="match status" value="1"/>
</dbReference>
<keyword evidence="3" id="KW-0677">Repeat</keyword>
<dbReference type="SUPFAM" id="SSF51161">
    <property type="entry name" value="Trimeric LpxA-like enzymes"/>
    <property type="match status" value="1"/>
</dbReference>
<accession>A0A807LFU0</accession>
<evidence type="ECO:0000256" key="5">
    <source>
        <dbReference type="SAM" id="MobiDB-lite"/>
    </source>
</evidence>
<dbReference type="InterPro" id="IPR005881">
    <property type="entry name" value="Ser_O-AcTrfase"/>
</dbReference>
<keyword evidence="4" id="KW-0012">Acyltransferase</keyword>
<dbReference type="InterPro" id="IPR001451">
    <property type="entry name" value="Hexapep"/>
</dbReference>
<feature type="region of interest" description="Disordered" evidence="5">
    <location>
        <begin position="132"/>
        <end position="151"/>
    </location>
</feature>
<evidence type="ECO:0000256" key="2">
    <source>
        <dbReference type="ARBA" id="ARBA00022679"/>
    </source>
</evidence>
<dbReference type="InterPro" id="IPR011004">
    <property type="entry name" value="Trimer_LpxA-like_sf"/>
</dbReference>
<protein>
    <submittedName>
        <fullName evidence="6">Serine acetyltransferase</fullName>
    </submittedName>
</protein>
<dbReference type="InterPro" id="IPR045304">
    <property type="entry name" value="LbH_SAT"/>
</dbReference>
<sequence>MNEHGNKRQKRVAESLSNMIKSKFAADIDLEARIGPGLHIPHHTGVVITYSARIGANFTIRQNTTIGVVQGMTDNDFIRIGDNVDIGANSCLVGSITIGDNVVIGAMSFVNKDIPSDTIFITRKQSVMTPRGNDFVPMLPRTSHKRQARSE</sequence>
<gene>
    <name evidence="6" type="ORF">BWI95_06920</name>
</gene>
<evidence type="ECO:0000256" key="1">
    <source>
        <dbReference type="ARBA" id="ARBA00007274"/>
    </source>
</evidence>
<name>A0A807LFU0_9ENTR</name>
<dbReference type="GO" id="GO:0005737">
    <property type="term" value="C:cytoplasm"/>
    <property type="evidence" value="ECO:0007669"/>
    <property type="project" value="InterPro"/>
</dbReference>
<dbReference type="EMBL" id="CP019445">
    <property type="protein sequence ID" value="APZ04808.1"/>
    <property type="molecule type" value="Genomic_DNA"/>
</dbReference>
<dbReference type="KEGG" id="kco:BWI95_06920"/>
<dbReference type="PANTHER" id="PTHR42811">
    <property type="entry name" value="SERINE ACETYLTRANSFERASE"/>
    <property type="match status" value="1"/>
</dbReference>
<reference evidence="6 7" key="1">
    <citation type="submission" date="2017-01" db="EMBL/GenBank/DDBJ databases">
        <authorList>
            <person name="Cao J.-M."/>
        </authorList>
    </citation>
    <scope>NUCLEOTIDE SEQUENCE [LARGE SCALE GENOMIC DNA]</scope>
    <source>
        <strain evidence="6 7">888-76</strain>
    </source>
</reference>
<dbReference type="CDD" id="cd03354">
    <property type="entry name" value="LbH_SAT"/>
    <property type="match status" value="1"/>
</dbReference>
<dbReference type="AlphaFoldDB" id="A0A807LFU0"/>
<dbReference type="PROSITE" id="PS00101">
    <property type="entry name" value="HEXAPEP_TRANSFERASES"/>
    <property type="match status" value="1"/>
</dbReference>
<dbReference type="Pfam" id="PF14602">
    <property type="entry name" value="Hexapep_2"/>
    <property type="match status" value="1"/>
</dbReference>
<evidence type="ECO:0000313" key="7">
    <source>
        <dbReference type="Proteomes" id="UP000187148"/>
    </source>
</evidence>
<proteinExistence type="inferred from homology"/>
<keyword evidence="7" id="KW-1185">Reference proteome</keyword>
<comment type="similarity">
    <text evidence="1">Belongs to the transferase hexapeptide repeat family.</text>
</comment>
<dbReference type="InterPro" id="IPR018357">
    <property type="entry name" value="Hexapep_transf_CS"/>
</dbReference>
<evidence type="ECO:0000313" key="6">
    <source>
        <dbReference type="EMBL" id="APZ04808.1"/>
    </source>
</evidence>
<dbReference type="Gene3D" id="2.160.10.10">
    <property type="entry name" value="Hexapeptide repeat proteins"/>
    <property type="match status" value="1"/>
</dbReference>
<evidence type="ECO:0000256" key="4">
    <source>
        <dbReference type="ARBA" id="ARBA00023315"/>
    </source>
</evidence>
<evidence type="ECO:0000256" key="3">
    <source>
        <dbReference type="ARBA" id="ARBA00022737"/>
    </source>
</evidence>
<feature type="compositionally biased region" description="Basic residues" evidence="5">
    <location>
        <begin position="142"/>
        <end position="151"/>
    </location>
</feature>